<feature type="repeat" description="TPR" evidence="3">
    <location>
        <begin position="64"/>
        <end position="97"/>
    </location>
</feature>
<feature type="repeat" description="TPR" evidence="3">
    <location>
        <begin position="166"/>
        <end position="199"/>
    </location>
</feature>
<name>A0A1R4HDJ9_9GAMM</name>
<dbReference type="SUPFAM" id="SSF48452">
    <property type="entry name" value="TPR-like"/>
    <property type="match status" value="2"/>
</dbReference>
<gene>
    <name evidence="5" type="ORF">CRENPOLYSF1_50127</name>
</gene>
<keyword evidence="1" id="KW-0677">Repeat</keyword>
<accession>A0A1R4HDJ9</accession>
<dbReference type="OrthoDB" id="7637125at2"/>
<dbReference type="PANTHER" id="PTHR45586:SF1">
    <property type="entry name" value="LIPOPOLYSACCHARIDE ASSEMBLY PROTEIN B"/>
    <property type="match status" value="1"/>
</dbReference>
<dbReference type="Gene3D" id="1.25.40.10">
    <property type="entry name" value="Tetratricopeptide repeat domain"/>
    <property type="match status" value="3"/>
</dbReference>
<organism evidence="5 6">
    <name type="scientific">Crenothrix polyspora</name>
    <dbReference type="NCBI Taxonomy" id="360316"/>
    <lineage>
        <taxon>Bacteria</taxon>
        <taxon>Pseudomonadati</taxon>
        <taxon>Pseudomonadota</taxon>
        <taxon>Gammaproteobacteria</taxon>
        <taxon>Methylococcales</taxon>
        <taxon>Crenotrichaceae</taxon>
        <taxon>Crenothrix</taxon>
    </lineage>
</organism>
<proteinExistence type="predicted"/>
<evidence type="ECO:0000313" key="6">
    <source>
        <dbReference type="Proteomes" id="UP000195667"/>
    </source>
</evidence>
<evidence type="ECO:0000256" key="2">
    <source>
        <dbReference type="ARBA" id="ARBA00022803"/>
    </source>
</evidence>
<dbReference type="InterPro" id="IPR019734">
    <property type="entry name" value="TPR_rpt"/>
</dbReference>
<dbReference type="RefSeq" id="WP_087144150.1">
    <property type="nucleotide sequence ID" value="NZ_FUKI01000126.1"/>
</dbReference>
<dbReference type="InterPro" id="IPR011990">
    <property type="entry name" value="TPR-like_helical_dom_sf"/>
</dbReference>
<dbReference type="PROSITE" id="PS50005">
    <property type="entry name" value="TPR"/>
    <property type="match status" value="4"/>
</dbReference>
<feature type="signal peptide" evidence="4">
    <location>
        <begin position="1"/>
        <end position="27"/>
    </location>
</feature>
<dbReference type="Pfam" id="PF13432">
    <property type="entry name" value="TPR_16"/>
    <property type="match status" value="2"/>
</dbReference>
<evidence type="ECO:0000256" key="1">
    <source>
        <dbReference type="ARBA" id="ARBA00022737"/>
    </source>
</evidence>
<dbReference type="InterPro" id="IPR051012">
    <property type="entry name" value="CellSynth/LPSAsmb/PSIAsmb"/>
</dbReference>
<evidence type="ECO:0000313" key="5">
    <source>
        <dbReference type="EMBL" id="SJM94111.1"/>
    </source>
</evidence>
<keyword evidence="2 3" id="KW-0802">TPR repeat</keyword>
<keyword evidence="4" id="KW-0732">Signal</keyword>
<protein>
    <submittedName>
        <fullName evidence="5">Putative Tetratricopeptide TPR_2 repeat-containing protein</fullName>
    </submittedName>
</protein>
<evidence type="ECO:0000256" key="3">
    <source>
        <dbReference type="PROSITE-ProRule" id="PRU00339"/>
    </source>
</evidence>
<dbReference type="SMART" id="SM00028">
    <property type="entry name" value="TPR"/>
    <property type="match status" value="12"/>
</dbReference>
<feature type="chain" id="PRO_5013294831" evidence="4">
    <location>
        <begin position="28"/>
        <end position="806"/>
    </location>
</feature>
<dbReference type="EMBL" id="FUKI01000126">
    <property type="protein sequence ID" value="SJM94111.1"/>
    <property type="molecule type" value="Genomic_DNA"/>
</dbReference>
<reference evidence="6" key="1">
    <citation type="submission" date="2017-02" db="EMBL/GenBank/DDBJ databases">
        <authorList>
            <person name="Daims H."/>
        </authorList>
    </citation>
    <scope>NUCLEOTIDE SEQUENCE [LARGE SCALE GENOMIC DNA]</scope>
</reference>
<evidence type="ECO:0000256" key="4">
    <source>
        <dbReference type="SAM" id="SignalP"/>
    </source>
</evidence>
<dbReference type="PANTHER" id="PTHR45586">
    <property type="entry name" value="TPR REPEAT-CONTAINING PROTEIN PA4667"/>
    <property type="match status" value="1"/>
</dbReference>
<dbReference type="Proteomes" id="UP000195667">
    <property type="component" value="Unassembled WGS sequence"/>
</dbReference>
<feature type="repeat" description="TPR" evidence="3">
    <location>
        <begin position="406"/>
        <end position="439"/>
    </location>
</feature>
<feature type="repeat" description="TPR" evidence="3">
    <location>
        <begin position="612"/>
        <end position="645"/>
    </location>
</feature>
<keyword evidence="6" id="KW-1185">Reference proteome</keyword>
<dbReference type="Pfam" id="PF14559">
    <property type="entry name" value="TPR_19"/>
    <property type="match status" value="2"/>
</dbReference>
<dbReference type="AlphaFoldDB" id="A0A1R4HDJ9"/>
<sequence length="806" mass="90834">MMRFYPNNRLWKAIGLWVLLLPAACNNNDPKEHLQRGVEYFKQGDYEKAKLELKTSNQSDKDTAQTYYYLALLDEKNHQYKAMRENLVKVIELEPKNTEARLKLGKLLLPFGEPDAALVQAESVLKEAAENLEALALKASVFIRQKKQEDALRIIDSILQKNPKFIDALSLKALIYNERNEKDKALALMETAMAVEPKNIDLHFFKIQLHAKAKDMAAVMADYEVLSRLYPENDDYKVTLARLYTQMDKKQIAENLLRELMAKSPNDIKPKLLLLDFLSDTALDKVTDHLHQFIKTHNDEPRKLLELANWTIAHKRLGESEKILNQVIEMEQDSPVGLLAKTSLAKIAFDRQDLIETEKLIGEILEDNANYNDAKVLRARVLLVEKHYDSALELLNKVLLSQPELEEALVLSGQAFLATGDRKKATQYFDNTLKINPTNAQALRYLYDKALSENKIKSAKDMVLTAVKYQANNIDFLEKLAKVSLLDADLPAAKEVVEKIAESASPLAEDVANFLRAQIFQAEGAYGQAIELYKVLLVKFPGHKNTLENMARCFDTLNKRSEMIVVLNAVRDKEPNNVAINLILADLLLRDKKITEGVDILTALLKNNAKVPQAYISLAKFKLAQNDKTAAVAVYQDGLQQNPDDVGLSLALASVYQALGDNEHAILIYDALLAKNPNLDTVINSFAVLLIEHEGRVEQLQKALQLSERFKDSDQPYYKDTYAWALIKQGKTQEGITLLQDIITSAPDIPVFRYHLGVAYANSDNNGSAMAELQQALDLANKKTDFPELQAAKTLLTQIIAKTRGH</sequence>